<evidence type="ECO:0000256" key="2">
    <source>
        <dbReference type="SAM" id="MobiDB-lite"/>
    </source>
</evidence>
<keyword evidence="5" id="KW-1185">Reference proteome</keyword>
<sequence length="242" mass="28223">MKDEVGAGVDFILRLIQRNEALDKKKVETFGKELTSILCERYQDHWYPSNPSKGQAYRCIRINSKQRTDEVLLQACATSHMQYSDLQLPREVTIWIDPYEVSCRSGEKNGSFTVAHFDNNEEGQMKRLEGKDSMELYEQDTSDYHSENSSECNSQPSSDDEGSRKETSTEPEKVREKEVTEFFYHPAPIWTQYRRRAITYMPIYQPVIGYYIIPKAKMVKPTRIKMPPPQKKIKCTPWQSVT</sequence>
<dbReference type="InParanoid" id="H3B6D5"/>
<dbReference type="PANTHER" id="PTHR22978">
    <property type="entry name" value="B-CELL TRANSLOCATION GENE"/>
    <property type="match status" value="1"/>
</dbReference>
<dbReference type="GO" id="GO:0005737">
    <property type="term" value="C:cytoplasm"/>
    <property type="evidence" value="ECO:0007669"/>
    <property type="project" value="TreeGrafter"/>
</dbReference>
<dbReference type="GeneTree" id="ENSGT00950000182952"/>
<name>H3B6D5_LATCH</name>
<comment type="similarity">
    <text evidence="1">Belongs to the BTG family.</text>
</comment>
<dbReference type="STRING" id="7897.ENSLACP00000017456"/>
<dbReference type="PRINTS" id="PR00310">
    <property type="entry name" value="ANTIPRLFBTG1"/>
</dbReference>
<dbReference type="HOGENOM" id="CLU_079660_0_0_1"/>
<dbReference type="InterPro" id="IPR036054">
    <property type="entry name" value="BTG-like_sf"/>
</dbReference>
<evidence type="ECO:0000313" key="4">
    <source>
        <dbReference type="Ensembl" id="ENSLACP00000017456.1"/>
    </source>
</evidence>
<evidence type="ECO:0000313" key="5">
    <source>
        <dbReference type="Proteomes" id="UP000008672"/>
    </source>
</evidence>
<dbReference type="GO" id="GO:0005634">
    <property type="term" value="C:nucleus"/>
    <property type="evidence" value="ECO:0007669"/>
    <property type="project" value="TreeGrafter"/>
</dbReference>
<dbReference type="PANTHER" id="PTHR22978:SF6">
    <property type="entry name" value="PROTEIN BTG3"/>
    <property type="match status" value="1"/>
</dbReference>
<dbReference type="AlphaFoldDB" id="H3B6D5"/>
<dbReference type="InterPro" id="IPR002087">
    <property type="entry name" value="Anti_prolifrtn"/>
</dbReference>
<feature type="compositionally biased region" description="Basic and acidic residues" evidence="2">
    <location>
        <begin position="161"/>
        <end position="174"/>
    </location>
</feature>
<dbReference type="FunFam" id="3.90.640.90:FF:000002">
    <property type="entry name" value="BTG anti-proliferation factor 4"/>
    <property type="match status" value="1"/>
</dbReference>
<reference evidence="4" key="3">
    <citation type="submission" date="2025-09" db="UniProtKB">
        <authorList>
            <consortium name="Ensembl"/>
        </authorList>
    </citation>
    <scope>IDENTIFICATION</scope>
</reference>
<accession>H3B6D5</accession>
<evidence type="ECO:0000259" key="3">
    <source>
        <dbReference type="SMART" id="SM00099"/>
    </source>
</evidence>
<dbReference type="Pfam" id="PF07742">
    <property type="entry name" value="BTG"/>
    <property type="match status" value="1"/>
</dbReference>
<reference evidence="4" key="2">
    <citation type="submission" date="2025-08" db="UniProtKB">
        <authorList>
            <consortium name="Ensembl"/>
        </authorList>
    </citation>
    <scope>IDENTIFICATION</scope>
</reference>
<dbReference type="InterPro" id="IPR033332">
    <property type="entry name" value="BTG"/>
</dbReference>
<feature type="domain" description="Anti-proliferative protein" evidence="3">
    <location>
        <begin position="1"/>
        <end position="108"/>
    </location>
</feature>
<organism evidence="4 5">
    <name type="scientific">Latimeria chalumnae</name>
    <name type="common">Coelacanth</name>
    <dbReference type="NCBI Taxonomy" id="7897"/>
    <lineage>
        <taxon>Eukaryota</taxon>
        <taxon>Metazoa</taxon>
        <taxon>Chordata</taxon>
        <taxon>Craniata</taxon>
        <taxon>Vertebrata</taxon>
        <taxon>Euteleostomi</taxon>
        <taxon>Coelacanthiformes</taxon>
        <taxon>Coelacanthidae</taxon>
        <taxon>Latimeria</taxon>
    </lineage>
</organism>
<dbReference type="EMBL" id="AFYH01067364">
    <property type="status" value="NOT_ANNOTATED_CDS"/>
    <property type="molecule type" value="Genomic_DNA"/>
</dbReference>
<dbReference type="Ensembl" id="ENSLACT00000017584.1">
    <property type="protein sequence ID" value="ENSLACP00000017456.1"/>
    <property type="gene ID" value="ENSLACG00000015375.1"/>
</dbReference>
<proteinExistence type="inferred from homology"/>
<reference evidence="5" key="1">
    <citation type="submission" date="2011-08" db="EMBL/GenBank/DDBJ databases">
        <title>The draft genome of Latimeria chalumnae.</title>
        <authorList>
            <person name="Di Palma F."/>
            <person name="Alfoldi J."/>
            <person name="Johnson J."/>
            <person name="Berlin A."/>
            <person name="Gnerre S."/>
            <person name="Jaffe D."/>
            <person name="MacCallum I."/>
            <person name="Young S."/>
            <person name="Walker B.J."/>
            <person name="Lander E."/>
            <person name="Lindblad-Toh K."/>
        </authorList>
    </citation>
    <scope>NUCLEOTIDE SEQUENCE [LARGE SCALE GENOMIC DNA]</scope>
    <source>
        <strain evidence="5">Wild caught</strain>
    </source>
</reference>
<dbReference type="SMART" id="SM00099">
    <property type="entry name" value="btg1"/>
    <property type="match status" value="1"/>
</dbReference>
<dbReference type="OMA" id="QACATSH"/>
<evidence type="ECO:0000256" key="1">
    <source>
        <dbReference type="ARBA" id="ARBA00007989"/>
    </source>
</evidence>
<dbReference type="Gene3D" id="3.90.640.90">
    <property type="entry name" value="Anti-proliferative protein, N-terminal domain"/>
    <property type="match status" value="1"/>
</dbReference>
<dbReference type="Proteomes" id="UP000008672">
    <property type="component" value="Unassembled WGS sequence"/>
</dbReference>
<feature type="region of interest" description="Disordered" evidence="2">
    <location>
        <begin position="140"/>
        <end position="174"/>
    </location>
</feature>
<dbReference type="eggNOG" id="KOG4006">
    <property type="taxonomic scope" value="Eukaryota"/>
</dbReference>
<protein>
    <submittedName>
        <fullName evidence="4">Si:dkey-79d12.5</fullName>
    </submittedName>
</protein>
<dbReference type="SUPFAM" id="SSF160696">
    <property type="entry name" value="BTG domain-like"/>
    <property type="match status" value="1"/>
</dbReference>